<protein>
    <submittedName>
        <fullName evidence="2">Uncharacterized protein</fullName>
    </submittedName>
</protein>
<gene>
    <name evidence="2" type="ORF">Asi02nite_77870</name>
</gene>
<accession>A0ABQ4D402</accession>
<evidence type="ECO:0000313" key="2">
    <source>
        <dbReference type="EMBL" id="GIF78269.1"/>
    </source>
</evidence>
<evidence type="ECO:0000313" key="3">
    <source>
        <dbReference type="Proteomes" id="UP000604117"/>
    </source>
</evidence>
<name>A0ABQ4D402_9ACTN</name>
<proteinExistence type="predicted"/>
<dbReference type="EMBL" id="BONE01000129">
    <property type="protein sequence ID" value="GIF78269.1"/>
    <property type="molecule type" value="Genomic_DNA"/>
</dbReference>
<comment type="caution">
    <text evidence="2">The sequence shown here is derived from an EMBL/GenBank/DDBJ whole genome shotgun (WGS) entry which is preliminary data.</text>
</comment>
<organism evidence="2 3">
    <name type="scientific">Asanoa siamensis</name>
    <dbReference type="NCBI Taxonomy" id="926357"/>
    <lineage>
        <taxon>Bacteria</taxon>
        <taxon>Bacillati</taxon>
        <taxon>Actinomycetota</taxon>
        <taxon>Actinomycetes</taxon>
        <taxon>Micromonosporales</taxon>
        <taxon>Micromonosporaceae</taxon>
        <taxon>Asanoa</taxon>
    </lineage>
</organism>
<keyword evidence="3" id="KW-1185">Reference proteome</keyword>
<reference evidence="2 3" key="1">
    <citation type="submission" date="2021-01" db="EMBL/GenBank/DDBJ databases">
        <title>Whole genome shotgun sequence of Asanoa siamensis NBRC 107932.</title>
        <authorList>
            <person name="Komaki H."/>
            <person name="Tamura T."/>
        </authorList>
    </citation>
    <scope>NUCLEOTIDE SEQUENCE [LARGE SCALE GENOMIC DNA]</scope>
    <source>
        <strain evidence="2 3">NBRC 107932</strain>
    </source>
</reference>
<feature type="region of interest" description="Disordered" evidence="1">
    <location>
        <begin position="1"/>
        <end position="30"/>
    </location>
</feature>
<dbReference type="Proteomes" id="UP000604117">
    <property type="component" value="Unassembled WGS sequence"/>
</dbReference>
<sequence>MQRQSCQRIRRATPTSFHGDGARPSEQPRGACVRTVNILSQAPAAGRGHQPAARRALTVLVWFRKNEDVTLLAAGFGGSGATGYRYIAEGVLAAQSPDLHQAQALRRAAEAGLA</sequence>
<evidence type="ECO:0000256" key="1">
    <source>
        <dbReference type="SAM" id="MobiDB-lite"/>
    </source>
</evidence>